<evidence type="ECO:0000256" key="6">
    <source>
        <dbReference type="ARBA" id="ARBA00023237"/>
    </source>
</evidence>
<organism evidence="10 11">
    <name type="scientific">Parapedobacter koreensis</name>
    <dbReference type="NCBI Taxonomy" id="332977"/>
    <lineage>
        <taxon>Bacteria</taxon>
        <taxon>Pseudomonadati</taxon>
        <taxon>Bacteroidota</taxon>
        <taxon>Sphingobacteriia</taxon>
        <taxon>Sphingobacteriales</taxon>
        <taxon>Sphingobacteriaceae</taxon>
        <taxon>Parapedobacter</taxon>
    </lineage>
</organism>
<dbReference type="Proteomes" id="UP000198916">
    <property type="component" value="Unassembled WGS sequence"/>
</dbReference>
<evidence type="ECO:0000256" key="2">
    <source>
        <dbReference type="ARBA" id="ARBA00022448"/>
    </source>
</evidence>
<keyword evidence="8" id="KW-0732">Signal</keyword>
<evidence type="ECO:0000256" key="1">
    <source>
        <dbReference type="ARBA" id="ARBA00004571"/>
    </source>
</evidence>
<gene>
    <name evidence="10" type="ORF">SAMN05421740_11221</name>
</gene>
<keyword evidence="4 7" id="KW-0812">Transmembrane</keyword>
<keyword evidence="5 7" id="KW-0472">Membrane</keyword>
<dbReference type="PANTHER" id="PTHR30069:SF27">
    <property type="entry name" value="BLL4766 PROTEIN"/>
    <property type="match status" value="1"/>
</dbReference>
<dbReference type="InterPro" id="IPR012910">
    <property type="entry name" value="Plug_dom"/>
</dbReference>
<name>A0A1H7TQ17_9SPHI</name>
<dbReference type="InterPro" id="IPR037066">
    <property type="entry name" value="Plug_dom_sf"/>
</dbReference>
<keyword evidence="11" id="KW-1185">Reference proteome</keyword>
<evidence type="ECO:0000313" key="11">
    <source>
        <dbReference type="Proteomes" id="UP000198916"/>
    </source>
</evidence>
<feature type="signal peptide" evidence="8">
    <location>
        <begin position="1"/>
        <end position="24"/>
    </location>
</feature>
<dbReference type="OrthoDB" id="1453181at2"/>
<dbReference type="STRING" id="332977.SAMN05421740_11221"/>
<dbReference type="PANTHER" id="PTHR30069">
    <property type="entry name" value="TONB-DEPENDENT OUTER MEMBRANE RECEPTOR"/>
    <property type="match status" value="1"/>
</dbReference>
<evidence type="ECO:0000256" key="4">
    <source>
        <dbReference type="ARBA" id="ARBA00022692"/>
    </source>
</evidence>
<dbReference type="InterPro" id="IPR039426">
    <property type="entry name" value="TonB-dep_rcpt-like"/>
</dbReference>
<protein>
    <submittedName>
        <fullName evidence="10">Outer membrane receptor proteins, mostly Fe transport</fullName>
    </submittedName>
</protein>
<evidence type="ECO:0000259" key="9">
    <source>
        <dbReference type="Pfam" id="PF07715"/>
    </source>
</evidence>
<dbReference type="GO" id="GO:0015344">
    <property type="term" value="F:siderophore uptake transmembrane transporter activity"/>
    <property type="evidence" value="ECO:0007669"/>
    <property type="project" value="TreeGrafter"/>
</dbReference>
<keyword evidence="3 7" id="KW-1134">Transmembrane beta strand</keyword>
<dbReference type="InterPro" id="IPR008969">
    <property type="entry name" value="CarboxyPept-like_regulatory"/>
</dbReference>
<dbReference type="AlphaFoldDB" id="A0A1H7TQ17"/>
<comment type="similarity">
    <text evidence="7">Belongs to the TonB-dependent receptor family.</text>
</comment>
<comment type="subcellular location">
    <subcellularLocation>
        <location evidence="1 7">Cell outer membrane</location>
        <topology evidence="1 7">Multi-pass membrane protein</topology>
    </subcellularLocation>
</comment>
<dbReference type="RefSeq" id="WP_090608810.1">
    <property type="nucleotide sequence ID" value="NZ_FNZR01000012.1"/>
</dbReference>
<evidence type="ECO:0000313" key="10">
    <source>
        <dbReference type="EMBL" id="SEL86962.1"/>
    </source>
</evidence>
<evidence type="ECO:0000256" key="5">
    <source>
        <dbReference type="ARBA" id="ARBA00023136"/>
    </source>
</evidence>
<accession>A0A1H7TQ17</accession>
<dbReference type="Pfam" id="PF07715">
    <property type="entry name" value="Plug"/>
    <property type="match status" value="1"/>
</dbReference>
<dbReference type="Gene3D" id="2.170.130.10">
    <property type="entry name" value="TonB-dependent receptor, plug domain"/>
    <property type="match status" value="1"/>
</dbReference>
<dbReference type="GO" id="GO:0044718">
    <property type="term" value="P:siderophore transmembrane transport"/>
    <property type="evidence" value="ECO:0007669"/>
    <property type="project" value="TreeGrafter"/>
</dbReference>
<dbReference type="Pfam" id="PF13715">
    <property type="entry name" value="CarbopepD_reg_2"/>
    <property type="match status" value="1"/>
</dbReference>
<dbReference type="InterPro" id="IPR036942">
    <property type="entry name" value="Beta-barrel_TonB_sf"/>
</dbReference>
<feature type="domain" description="TonB-dependent receptor plug" evidence="9">
    <location>
        <begin position="122"/>
        <end position="231"/>
    </location>
</feature>
<evidence type="ECO:0000256" key="3">
    <source>
        <dbReference type="ARBA" id="ARBA00022452"/>
    </source>
</evidence>
<dbReference type="GO" id="GO:0009279">
    <property type="term" value="C:cell outer membrane"/>
    <property type="evidence" value="ECO:0007669"/>
    <property type="project" value="UniProtKB-SubCell"/>
</dbReference>
<keyword evidence="6 7" id="KW-0998">Cell outer membrane</keyword>
<dbReference type="EMBL" id="FNZR01000012">
    <property type="protein sequence ID" value="SEL86962.1"/>
    <property type="molecule type" value="Genomic_DNA"/>
</dbReference>
<sequence>MTKKTTKWTTLVAILLLFSNYSWAQRVLTGKVTDGADPIVGATVSIRGVAGGTSTNEAGDFSISTDHESGELVIRIIGFSTRTIPFSTQSNLGTIVLSLSDSETLDEVVVIGRGIIDIAEGRKTPIAVSTVNRAEIQDRGIGNVEFPEIMKNTPSVFVTNQAGGFGDGQNFLRGFDQSNTAYLLNGQPINGMEDGNMYWSNWSSIADVANAVQVQRGLGSSKLAISSVGGTVNIVTKATDLNKGGSVRFLTANNGFFKGTVSYNTGLQNKWGFSFMLDYWRADAKYAVGTQGEGQSYFLSVGYKPNDRHVFNFMIFGAPQQHGQNYSKRMETTYWAEGSSGGIGGQVNTPGYDLTGIRGNHNYGHYNGEGLSLITNFYHKPVANLNWDFDINEQSSLSTVLYASIGRGGGTGILGNGVNRLNSIYGDAYGANGQILWDNIAAYNESIPNGVGGGFNGSMLRASMNNHFWYGLVSNFNHETDFGLTLNVGADLRFYHGDHFRQVINKLGLNSWNETNTARGEHAITETYKINPWATLFNFAPEDQRVGYDDSEDINYQGAFGQAEYTVGGFTVFAQGSISNQSYIKYNRWNYTGGEAQSDTENKLGYNIKGGASYNFEGGHTVFANTGFYSRQPFLDNIFIQNTVDFYEPSVDNEEIFGLEAGYRFAIPNFTVNLNGYYTSWANRFLANDGEFSADQIQGTYLLTNITQLHKGLELDFQTYITPKWMLRGYGSIGDWQYDGDSPFQFREEESSQVIGTGEIALSGVKVGNAPQTSFGLGTKYNILPDLYVDVDFNFYDNLYGQVDPENVVDAALEGEVYEPEKLNSFGVVDAGLTYNFNIGVQRLKFRGNVYNVFDKEYIGRQDGFGYFYGLGTTWNASLTYSF</sequence>
<keyword evidence="2 7" id="KW-0813">Transport</keyword>
<dbReference type="Gene3D" id="2.40.170.20">
    <property type="entry name" value="TonB-dependent receptor, beta-barrel domain"/>
    <property type="match status" value="1"/>
</dbReference>
<feature type="chain" id="PRO_5011582302" evidence="8">
    <location>
        <begin position="25"/>
        <end position="883"/>
    </location>
</feature>
<reference evidence="11" key="1">
    <citation type="submission" date="2016-10" db="EMBL/GenBank/DDBJ databases">
        <authorList>
            <person name="Varghese N."/>
            <person name="Submissions S."/>
        </authorList>
    </citation>
    <scope>NUCLEOTIDE SEQUENCE [LARGE SCALE GENOMIC DNA]</scope>
    <source>
        <strain evidence="11">Jip14</strain>
    </source>
</reference>
<keyword evidence="10" id="KW-0675">Receptor</keyword>
<dbReference type="PROSITE" id="PS52016">
    <property type="entry name" value="TONB_DEPENDENT_REC_3"/>
    <property type="match status" value="1"/>
</dbReference>
<dbReference type="SUPFAM" id="SSF49464">
    <property type="entry name" value="Carboxypeptidase regulatory domain-like"/>
    <property type="match status" value="1"/>
</dbReference>
<evidence type="ECO:0000256" key="7">
    <source>
        <dbReference type="PROSITE-ProRule" id="PRU01360"/>
    </source>
</evidence>
<dbReference type="SUPFAM" id="SSF56935">
    <property type="entry name" value="Porins"/>
    <property type="match status" value="1"/>
</dbReference>
<proteinExistence type="inferred from homology"/>
<evidence type="ECO:0000256" key="8">
    <source>
        <dbReference type="SAM" id="SignalP"/>
    </source>
</evidence>